<comment type="caution">
    <text evidence="1">The sequence shown here is derived from an EMBL/GenBank/DDBJ whole genome shotgun (WGS) entry which is preliminary data.</text>
</comment>
<organism evidence="1 2">
    <name type="scientific">Flaviaesturariibacter flavus</name>
    <dbReference type="NCBI Taxonomy" id="2502780"/>
    <lineage>
        <taxon>Bacteria</taxon>
        <taxon>Pseudomonadati</taxon>
        <taxon>Bacteroidota</taxon>
        <taxon>Chitinophagia</taxon>
        <taxon>Chitinophagales</taxon>
        <taxon>Chitinophagaceae</taxon>
        <taxon>Flaviaestuariibacter</taxon>
    </lineage>
</organism>
<name>A0A4R1BGD9_9BACT</name>
<evidence type="ECO:0000313" key="2">
    <source>
        <dbReference type="Proteomes" id="UP000295334"/>
    </source>
</evidence>
<protein>
    <submittedName>
        <fullName evidence="1">Uncharacterized protein</fullName>
    </submittedName>
</protein>
<dbReference type="Proteomes" id="UP000295334">
    <property type="component" value="Unassembled WGS sequence"/>
</dbReference>
<reference evidence="1 2" key="1">
    <citation type="submission" date="2019-03" db="EMBL/GenBank/DDBJ databases">
        <authorList>
            <person name="Kim M.K.M."/>
        </authorList>
    </citation>
    <scope>NUCLEOTIDE SEQUENCE [LARGE SCALE GENOMIC DNA]</scope>
    <source>
        <strain evidence="1 2">17J68-12</strain>
    </source>
</reference>
<gene>
    <name evidence="1" type="ORF">EPD60_07605</name>
</gene>
<evidence type="ECO:0000313" key="1">
    <source>
        <dbReference type="EMBL" id="TCJ16204.1"/>
    </source>
</evidence>
<dbReference type="EMBL" id="SJZI01000014">
    <property type="protein sequence ID" value="TCJ16204.1"/>
    <property type="molecule type" value="Genomic_DNA"/>
</dbReference>
<sequence length="138" mass="15477">MRHKLLLIGLILCVLGLLYLLVRRDNRNLDLNHKVTVGEIVAINGDSKSPTYRIKFRFLAGEERFNGSQQLHCGTGSCLNGYRALLIGKKLPVVYEAGKPQNNDILADAEMFSDYNVPVTKEYTEIIRAIDSIEANGR</sequence>
<dbReference type="RefSeq" id="WP_131448481.1">
    <property type="nucleotide sequence ID" value="NZ_SJZI01000014.1"/>
</dbReference>
<proteinExistence type="predicted"/>
<accession>A0A4R1BGD9</accession>
<keyword evidence="2" id="KW-1185">Reference proteome</keyword>
<dbReference type="AlphaFoldDB" id="A0A4R1BGD9"/>